<evidence type="ECO:0000313" key="2">
    <source>
        <dbReference type="EMBL" id="KAK7548103.1"/>
    </source>
</evidence>
<keyword evidence="3" id="KW-1185">Reference proteome</keyword>
<proteinExistence type="predicted"/>
<dbReference type="Proteomes" id="UP001365128">
    <property type="component" value="Unassembled WGS sequence"/>
</dbReference>
<feature type="compositionally biased region" description="Low complexity" evidence="1">
    <location>
        <begin position="1"/>
        <end position="17"/>
    </location>
</feature>
<evidence type="ECO:0000313" key="3">
    <source>
        <dbReference type="Proteomes" id="UP001365128"/>
    </source>
</evidence>
<feature type="region of interest" description="Disordered" evidence="1">
    <location>
        <begin position="364"/>
        <end position="395"/>
    </location>
</feature>
<sequence length="594" mass="67180">MDEPTSNSSSSPKSASSQTWTAFIGEVSTDTSDETSNQALSDAWSRVESAESLTDAEDASQEEEDDQEVEVRADDGVQHPRCIYEDIRRRDISSDLKSLIPGCSSQELGNLLYDAQAKKYSLFEIRDSSPLCKTQNEMENQAQWEHRLIAEYQRQANARLDALEADIAYFRRLLDELVKALFGQSVKIHWPHLDAVRDEMHRVHREICDSCANILVLRLRAGSLLEDFISAFRHKRQVSGGAWNHNDQLIPLFRTPIWARFSRQQFSLREKRIQQERQKSARVALVEWGWKRCRKEGARGWYLNDKGFRALEIALVNCLVPPCLSERLARYLFGADFVSFSSPQNSIPALALRVGVGILAPALENDHTNAPPPPPDSTVSSSSSTSSAATYSPSSGGEKWIYKNLCAAKIDHWYPNAPTVPTFVLKQFKTPSYPCQPPDRRCAYFHLLMNMFWARRFSTAAANGESWEKHIDEMLREERWGRPAGAPWMRTSTMAKIAATIGRVEDFDAAFRAGMMGQDGDNGADGLEADDDDDEDLDMLIANILEEHVFPSPPVFVAEGLSLKPLVWGETDIVAEMQRRRDVEFEREYFGLDD</sequence>
<gene>
    <name evidence="2" type="ORF">IWX46DRAFT_655330</name>
</gene>
<protein>
    <submittedName>
        <fullName evidence="2">Uncharacterized protein</fullName>
    </submittedName>
</protein>
<feature type="compositionally biased region" description="Low complexity" evidence="1">
    <location>
        <begin position="377"/>
        <end position="395"/>
    </location>
</feature>
<feature type="region of interest" description="Disordered" evidence="1">
    <location>
        <begin position="1"/>
        <end position="76"/>
    </location>
</feature>
<name>A0ABR1MFJ0_9PEZI</name>
<comment type="caution">
    <text evidence="2">The sequence shown here is derived from an EMBL/GenBank/DDBJ whole genome shotgun (WGS) entry which is preliminary data.</text>
</comment>
<evidence type="ECO:0000256" key="1">
    <source>
        <dbReference type="SAM" id="MobiDB-lite"/>
    </source>
</evidence>
<accession>A0ABR1MFJ0</accession>
<reference evidence="2 3" key="1">
    <citation type="submission" date="2024-04" db="EMBL/GenBank/DDBJ databases">
        <title>Phyllosticta paracitricarpa is synonymous to the EU quarantine fungus P. citricarpa based on phylogenomic analyses.</title>
        <authorList>
            <consortium name="Lawrence Berkeley National Laboratory"/>
            <person name="Van Ingen-Buijs V.A."/>
            <person name="Van Westerhoven A.C."/>
            <person name="Haridas S."/>
            <person name="Skiadas P."/>
            <person name="Martin F."/>
            <person name="Groenewald J.Z."/>
            <person name="Crous P.W."/>
            <person name="Seidl M.F."/>
        </authorList>
    </citation>
    <scope>NUCLEOTIDE SEQUENCE [LARGE SCALE GENOMIC DNA]</scope>
    <source>
        <strain evidence="2 3">CBS 122670</strain>
    </source>
</reference>
<dbReference type="EMBL" id="JBBPDW010000011">
    <property type="protein sequence ID" value="KAK7548103.1"/>
    <property type="molecule type" value="Genomic_DNA"/>
</dbReference>
<feature type="compositionally biased region" description="Polar residues" evidence="1">
    <location>
        <begin position="28"/>
        <end position="40"/>
    </location>
</feature>
<organism evidence="2 3">
    <name type="scientific">Phyllosticta citricarpa</name>
    <dbReference type="NCBI Taxonomy" id="55181"/>
    <lineage>
        <taxon>Eukaryota</taxon>
        <taxon>Fungi</taxon>
        <taxon>Dikarya</taxon>
        <taxon>Ascomycota</taxon>
        <taxon>Pezizomycotina</taxon>
        <taxon>Dothideomycetes</taxon>
        <taxon>Dothideomycetes incertae sedis</taxon>
        <taxon>Botryosphaeriales</taxon>
        <taxon>Phyllostictaceae</taxon>
        <taxon>Phyllosticta</taxon>
    </lineage>
</organism>
<feature type="compositionally biased region" description="Acidic residues" evidence="1">
    <location>
        <begin position="54"/>
        <end position="68"/>
    </location>
</feature>